<dbReference type="EMBL" id="CASHTH010002955">
    <property type="protein sequence ID" value="CAI8037658.1"/>
    <property type="molecule type" value="Genomic_DNA"/>
</dbReference>
<dbReference type="InterPro" id="IPR023584">
    <property type="entry name" value="Ribosome_recyc_fac_dom"/>
</dbReference>
<sequence length="192" mass="21858">MESSTMATADEVLLETDDRMQRSVEALRRELNTIRTGRASPALIETLTVEYYGVPTPMNQLASISVPEARVLMIQPWDRQSIRDVERSILTSDLGLVPNNDGTAIRLNIPVLTEERRRELVRLVGRKVEDGLVSLRNIRRDSLGGFRSMERNKELSQDESRSAQNQLQEITNAFSSQMQEIKQEKEAEVMEV</sequence>
<dbReference type="GO" id="GO:0043023">
    <property type="term" value="F:ribosomal large subunit binding"/>
    <property type="evidence" value="ECO:0007669"/>
    <property type="project" value="TreeGrafter"/>
</dbReference>
<dbReference type="HAMAP" id="MF_00040">
    <property type="entry name" value="RRF"/>
    <property type="match status" value="1"/>
</dbReference>
<gene>
    <name evidence="7" type="ORF">GBAR_LOCUS21072</name>
</gene>
<dbReference type="InterPro" id="IPR036191">
    <property type="entry name" value="RRF_sf"/>
</dbReference>
<evidence type="ECO:0000259" key="6">
    <source>
        <dbReference type="Pfam" id="PF01765"/>
    </source>
</evidence>
<keyword evidence="5" id="KW-0175">Coiled coil</keyword>
<evidence type="ECO:0000256" key="4">
    <source>
        <dbReference type="ARBA" id="ARBA00033107"/>
    </source>
</evidence>
<dbReference type="Pfam" id="PF01765">
    <property type="entry name" value="RRF"/>
    <property type="match status" value="1"/>
</dbReference>
<accession>A0AA35WXM5</accession>
<feature type="coiled-coil region" evidence="5">
    <location>
        <begin position="146"/>
        <end position="173"/>
    </location>
</feature>
<dbReference type="CDD" id="cd00520">
    <property type="entry name" value="RRF"/>
    <property type="match status" value="1"/>
</dbReference>
<feature type="domain" description="Ribosome recycling factor" evidence="6">
    <location>
        <begin position="27"/>
        <end position="190"/>
    </location>
</feature>
<protein>
    <recommendedName>
        <fullName evidence="2">Ribosome-recycling factor, mitochondrial</fullName>
    </recommendedName>
    <alternativeName>
        <fullName evidence="4">Ribosome-releasing factor, mitochondrial</fullName>
    </alternativeName>
</protein>
<dbReference type="PANTHER" id="PTHR20982:SF3">
    <property type="entry name" value="MITOCHONDRIAL RIBOSOME RECYCLING FACTOR PSEUDO 1"/>
    <property type="match status" value="1"/>
</dbReference>
<dbReference type="PANTHER" id="PTHR20982">
    <property type="entry name" value="RIBOSOME RECYCLING FACTOR"/>
    <property type="match status" value="1"/>
</dbReference>
<evidence type="ECO:0000256" key="1">
    <source>
        <dbReference type="ARBA" id="ARBA00005912"/>
    </source>
</evidence>
<evidence type="ECO:0000256" key="2">
    <source>
        <dbReference type="ARBA" id="ARBA00020581"/>
    </source>
</evidence>
<dbReference type="InterPro" id="IPR002661">
    <property type="entry name" value="Ribosome_recyc_fac"/>
</dbReference>
<comment type="caution">
    <text evidence="7">The sequence shown here is derived from an EMBL/GenBank/DDBJ whole genome shotgun (WGS) entry which is preliminary data.</text>
</comment>
<dbReference type="NCBIfam" id="TIGR00496">
    <property type="entry name" value="frr"/>
    <property type="match status" value="1"/>
</dbReference>
<reference evidence="7" key="1">
    <citation type="submission" date="2023-03" db="EMBL/GenBank/DDBJ databases">
        <authorList>
            <person name="Steffen K."/>
            <person name="Cardenas P."/>
        </authorList>
    </citation>
    <scope>NUCLEOTIDE SEQUENCE</scope>
</reference>
<evidence type="ECO:0000313" key="7">
    <source>
        <dbReference type="EMBL" id="CAI8037658.1"/>
    </source>
</evidence>
<evidence type="ECO:0000313" key="8">
    <source>
        <dbReference type="Proteomes" id="UP001174909"/>
    </source>
</evidence>
<name>A0AA35WXM5_GEOBA</name>
<dbReference type="Gene3D" id="3.30.1360.40">
    <property type="match status" value="1"/>
</dbReference>
<dbReference type="Gene3D" id="1.10.132.20">
    <property type="entry name" value="Ribosome-recycling factor"/>
    <property type="match status" value="1"/>
</dbReference>
<organism evidence="7 8">
    <name type="scientific">Geodia barretti</name>
    <name type="common">Barrett's horny sponge</name>
    <dbReference type="NCBI Taxonomy" id="519541"/>
    <lineage>
        <taxon>Eukaryota</taxon>
        <taxon>Metazoa</taxon>
        <taxon>Porifera</taxon>
        <taxon>Demospongiae</taxon>
        <taxon>Heteroscleromorpha</taxon>
        <taxon>Tetractinellida</taxon>
        <taxon>Astrophorina</taxon>
        <taxon>Geodiidae</taxon>
        <taxon>Geodia</taxon>
    </lineage>
</organism>
<dbReference type="Proteomes" id="UP001174909">
    <property type="component" value="Unassembled WGS sequence"/>
</dbReference>
<dbReference type="SUPFAM" id="SSF55194">
    <property type="entry name" value="Ribosome recycling factor, RRF"/>
    <property type="match status" value="1"/>
</dbReference>
<proteinExistence type="inferred from homology"/>
<dbReference type="GO" id="GO:0006412">
    <property type="term" value="P:translation"/>
    <property type="evidence" value="ECO:0007669"/>
    <property type="project" value="UniProtKB-KW"/>
</dbReference>
<dbReference type="AlphaFoldDB" id="A0AA35WXM5"/>
<keyword evidence="3" id="KW-0648">Protein biosynthesis</keyword>
<dbReference type="FunFam" id="3.30.1360.40:FF:000001">
    <property type="entry name" value="Ribosome-recycling factor"/>
    <property type="match status" value="1"/>
</dbReference>
<evidence type="ECO:0000256" key="5">
    <source>
        <dbReference type="SAM" id="Coils"/>
    </source>
</evidence>
<comment type="similarity">
    <text evidence="1">Belongs to the RRF family.</text>
</comment>
<evidence type="ECO:0000256" key="3">
    <source>
        <dbReference type="ARBA" id="ARBA00022917"/>
    </source>
</evidence>
<keyword evidence="8" id="KW-1185">Reference proteome</keyword>